<keyword evidence="2" id="KW-1185">Reference proteome</keyword>
<feature type="non-terminal residue" evidence="1">
    <location>
        <position position="1"/>
    </location>
</feature>
<dbReference type="Proteomes" id="UP000789901">
    <property type="component" value="Unassembled WGS sequence"/>
</dbReference>
<evidence type="ECO:0000313" key="1">
    <source>
        <dbReference type="EMBL" id="CAG8857135.1"/>
    </source>
</evidence>
<name>A0ABN7XQ05_GIGMA</name>
<dbReference type="EMBL" id="CAJVQB010167603">
    <property type="protein sequence ID" value="CAG8857135.1"/>
    <property type="molecule type" value="Genomic_DNA"/>
</dbReference>
<evidence type="ECO:0000313" key="2">
    <source>
        <dbReference type="Proteomes" id="UP000789901"/>
    </source>
</evidence>
<reference evidence="1 2" key="1">
    <citation type="submission" date="2021-06" db="EMBL/GenBank/DDBJ databases">
        <authorList>
            <person name="Kallberg Y."/>
            <person name="Tangrot J."/>
            <person name="Rosling A."/>
        </authorList>
    </citation>
    <scope>NUCLEOTIDE SEQUENCE [LARGE SCALE GENOMIC DNA]</scope>
    <source>
        <strain evidence="1 2">120-4 pot B 10/14</strain>
    </source>
</reference>
<proteinExistence type="predicted"/>
<comment type="caution">
    <text evidence="1">The sequence shown here is derived from an EMBL/GenBank/DDBJ whole genome shotgun (WGS) entry which is preliminary data.</text>
</comment>
<accession>A0ABN7XQ05</accession>
<protein>
    <submittedName>
        <fullName evidence="1">23016_t:CDS:1</fullName>
    </submittedName>
</protein>
<gene>
    <name evidence="1" type="ORF">GMARGA_LOCUS45956</name>
</gene>
<sequence length="63" mass="7265">TSNLPAQPNIDNSNNSSKNHFLLVTTYLFHSKSISYNQHNRHSTYFLSITENTMYNNELSDLS</sequence>
<organism evidence="1 2">
    <name type="scientific">Gigaspora margarita</name>
    <dbReference type="NCBI Taxonomy" id="4874"/>
    <lineage>
        <taxon>Eukaryota</taxon>
        <taxon>Fungi</taxon>
        <taxon>Fungi incertae sedis</taxon>
        <taxon>Mucoromycota</taxon>
        <taxon>Glomeromycotina</taxon>
        <taxon>Glomeromycetes</taxon>
        <taxon>Diversisporales</taxon>
        <taxon>Gigasporaceae</taxon>
        <taxon>Gigaspora</taxon>
    </lineage>
</organism>
<feature type="non-terminal residue" evidence="1">
    <location>
        <position position="63"/>
    </location>
</feature>